<name>A0ACD3B6Q6_9AGAR</name>
<evidence type="ECO:0000313" key="2">
    <source>
        <dbReference type="Proteomes" id="UP000308600"/>
    </source>
</evidence>
<dbReference type="Proteomes" id="UP000308600">
    <property type="component" value="Unassembled WGS sequence"/>
</dbReference>
<protein>
    <submittedName>
        <fullName evidence="1">Uncharacterized protein</fullName>
    </submittedName>
</protein>
<dbReference type="EMBL" id="ML208273">
    <property type="protein sequence ID" value="TFK73768.1"/>
    <property type="molecule type" value="Genomic_DNA"/>
</dbReference>
<keyword evidence="2" id="KW-1185">Reference proteome</keyword>
<sequence>MSLPVSAKIYAVILTLGLPNVPAEYQAELGLVFIPSHPDPRSAIQPRRLHWRLRLFYNLSAKQVTQAMQIPREQAEQKTRSIDSESGRLDHILIFYLPMTSLLSRL</sequence>
<accession>A0ACD3B6Q6</accession>
<gene>
    <name evidence="1" type="ORF">BDN72DRAFT_834395</name>
</gene>
<reference evidence="1 2" key="1">
    <citation type="journal article" date="2019" name="Nat. Ecol. Evol.">
        <title>Megaphylogeny resolves global patterns of mushroom evolution.</title>
        <authorList>
            <person name="Varga T."/>
            <person name="Krizsan K."/>
            <person name="Foldi C."/>
            <person name="Dima B."/>
            <person name="Sanchez-Garcia M."/>
            <person name="Sanchez-Ramirez S."/>
            <person name="Szollosi G.J."/>
            <person name="Szarkandi J.G."/>
            <person name="Papp V."/>
            <person name="Albert L."/>
            <person name="Andreopoulos W."/>
            <person name="Angelini C."/>
            <person name="Antonin V."/>
            <person name="Barry K.W."/>
            <person name="Bougher N.L."/>
            <person name="Buchanan P."/>
            <person name="Buyck B."/>
            <person name="Bense V."/>
            <person name="Catcheside P."/>
            <person name="Chovatia M."/>
            <person name="Cooper J."/>
            <person name="Damon W."/>
            <person name="Desjardin D."/>
            <person name="Finy P."/>
            <person name="Geml J."/>
            <person name="Haridas S."/>
            <person name="Hughes K."/>
            <person name="Justo A."/>
            <person name="Karasinski D."/>
            <person name="Kautmanova I."/>
            <person name="Kiss B."/>
            <person name="Kocsube S."/>
            <person name="Kotiranta H."/>
            <person name="LaButti K.M."/>
            <person name="Lechner B.E."/>
            <person name="Liimatainen K."/>
            <person name="Lipzen A."/>
            <person name="Lukacs Z."/>
            <person name="Mihaltcheva S."/>
            <person name="Morgado L.N."/>
            <person name="Niskanen T."/>
            <person name="Noordeloos M.E."/>
            <person name="Ohm R.A."/>
            <person name="Ortiz-Santana B."/>
            <person name="Ovrebo C."/>
            <person name="Racz N."/>
            <person name="Riley R."/>
            <person name="Savchenko A."/>
            <person name="Shiryaev A."/>
            <person name="Soop K."/>
            <person name="Spirin V."/>
            <person name="Szebenyi C."/>
            <person name="Tomsovsky M."/>
            <person name="Tulloss R.E."/>
            <person name="Uehling J."/>
            <person name="Grigoriev I.V."/>
            <person name="Vagvolgyi C."/>
            <person name="Papp T."/>
            <person name="Martin F.M."/>
            <person name="Miettinen O."/>
            <person name="Hibbett D.S."/>
            <person name="Nagy L.G."/>
        </authorList>
    </citation>
    <scope>NUCLEOTIDE SEQUENCE [LARGE SCALE GENOMIC DNA]</scope>
    <source>
        <strain evidence="1 2">NL-1719</strain>
    </source>
</reference>
<organism evidence="1 2">
    <name type="scientific">Pluteus cervinus</name>
    <dbReference type="NCBI Taxonomy" id="181527"/>
    <lineage>
        <taxon>Eukaryota</taxon>
        <taxon>Fungi</taxon>
        <taxon>Dikarya</taxon>
        <taxon>Basidiomycota</taxon>
        <taxon>Agaricomycotina</taxon>
        <taxon>Agaricomycetes</taxon>
        <taxon>Agaricomycetidae</taxon>
        <taxon>Agaricales</taxon>
        <taxon>Pluteineae</taxon>
        <taxon>Pluteaceae</taxon>
        <taxon>Pluteus</taxon>
    </lineage>
</organism>
<proteinExistence type="predicted"/>
<evidence type="ECO:0000313" key="1">
    <source>
        <dbReference type="EMBL" id="TFK73768.1"/>
    </source>
</evidence>